<evidence type="ECO:0000313" key="2">
    <source>
        <dbReference type="EMBL" id="RBP04185.1"/>
    </source>
</evidence>
<reference evidence="2 3" key="1">
    <citation type="submission" date="2018-06" db="EMBL/GenBank/DDBJ databases">
        <title>Genomic Encyclopedia of Type Strains, Phase IV (KMG-IV): sequencing the most valuable type-strain genomes for metagenomic binning, comparative biology and taxonomic classification.</title>
        <authorList>
            <person name="Goeker M."/>
        </authorList>
    </citation>
    <scope>NUCLEOTIDE SEQUENCE [LARGE SCALE GENOMIC DNA]</scope>
    <source>
        <strain evidence="2 3">DSM 24875</strain>
    </source>
</reference>
<comment type="caution">
    <text evidence="2">The sequence shown here is derived from an EMBL/GenBank/DDBJ whole genome shotgun (WGS) entry which is preliminary data.</text>
</comment>
<evidence type="ECO:0000313" key="3">
    <source>
        <dbReference type="Proteomes" id="UP000253529"/>
    </source>
</evidence>
<protein>
    <submittedName>
        <fullName evidence="2">Uncharacterized protein</fullName>
    </submittedName>
</protein>
<dbReference type="EMBL" id="QNRK01000040">
    <property type="protein sequence ID" value="RBP04185.1"/>
    <property type="molecule type" value="Genomic_DNA"/>
</dbReference>
<accession>A0A366ERT6</accession>
<name>A0A366ERT6_9HYPH</name>
<evidence type="ECO:0000256" key="1">
    <source>
        <dbReference type="SAM" id="Phobius"/>
    </source>
</evidence>
<dbReference type="AlphaFoldDB" id="A0A366ERT6"/>
<dbReference type="RefSeq" id="WP_113892273.1">
    <property type="nucleotide sequence ID" value="NZ_QNRK01000040.1"/>
</dbReference>
<keyword evidence="3" id="KW-1185">Reference proteome</keyword>
<feature type="transmembrane region" description="Helical" evidence="1">
    <location>
        <begin position="26"/>
        <end position="51"/>
    </location>
</feature>
<organism evidence="2 3">
    <name type="scientific">Roseiarcus fermentans</name>
    <dbReference type="NCBI Taxonomy" id="1473586"/>
    <lineage>
        <taxon>Bacteria</taxon>
        <taxon>Pseudomonadati</taxon>
        <taxon>Pseudomonadota</taxon>
        <taxon>Alphaproteobacteria</taxon>
        <taxon>Hyphomicrobiales</taxon>
        <taxon>Roseiarcaceae</taxon>
        <taxon>Roseiarcus</taxon>
    </lineage>
</organism>
<feature type="transmembrane region" description="Helical" evidence="1">
    <location>
        <begin position="71"/>
        <end position="92"/>
    </location>
</feature>
<sequence length="126" mass="13702">MADSDRVDQTPAYDAGARRPKKLDPLVRYMIFHWIMGTLGGALCATLLLVFDPFGLWPLMHDSGLGLEALLLLYIGFMTSFGGLVCAAAVMFPPKDDDEPPRGGLRGTVVPAGWKPAYVRVPSRVP</sequence>
<keyword evidence="1" id="KW-0472">Membrane</keyword>
<gene>
    <name evidence="2" type="ORF">DFR50_14058</name>
</gene>
<dbReference type="OrthoDB" id="8115457at2"/>
<keyword evidence="1" id="KW-0812">Transmembrane</keyword>
<proteinExistence type="predicted"/>
<dbReference type="Proteomes" id="UP000253529">
    <property type="component" value="Unassembled WGS sequence"/>
</dbReference>
<keyword evidence="1" id="KW-1133">Transmembrane helix</keyword>